<dbReference type="EMBL" id="AKHW03002566">
    <property type="protein sequence ID" value="KYO37843.1"/>
    <property type="molecule type" value="Genomic_DNA"/>
</dbReference>
<dbReference type="Proteomes" id="UP000050525">
    <property type="component" value="Unassembled WGS sequence"/>
</dbReference>
<evidence type="ECO:0000313" key="1">
    <source>
        <dbReference type="EMBL" id="KYO37843.1"/>
    </source>
</evidence>
<dbReference type="AlphaFoldDB" id="A0A151NM25"/>
<reference evidence="1 2" key="1">
    <citation type="journal article" date="2012" name="Genome Biol.">
        <title>Sequencing three crocodilian genomes to illuminate the evolution of archosaurs and amniotes.</title>
        <authorList>
            <person name="St John J.A."/>
            <person name="Braun E.L."/>
            <person name="Isberg S.R."/>
            <person name="Miles L.G."/>
            <person name="Chong A.Y."/>
            <person name="Gongora J."/>
            <person name="Dalzell P."/>
            <person name="Moran C."/>
            <person name="Bed'hom B."/>
            <person name="Abzhanov A."/>
            <person name="Burgess S.C."/>
            <person name="Cooksey A.M."/>
            <person name="Castoe T.A."/>
            <person name="Crawford N.G."/>
            <person name="Densmore L.D."/>
            <person name="Drew J.C."/>
            <person name="Edwards S.V."/>
            <person name="Faircloth B.C."/>
            <person name="Fujita M.K."/>
            <person name="Greenwold M.J."/>
            <person name="Hoffmann F.G."/>
            <person name="Howard J.M."/>
            <person name="Iguchi T."/>
            <person name="Janes D.E."/>
            <person name="Khan S.Y."/>
            <person name="Kohno S."/>
            <person name="de Koning A.J."/>
            <person name="Lance S.L."/>
            <person name="McCarthy F.M."/>
            <person name="McCormack J.E."/>
            <person name="Merchant M.E."/>
            <person name="Peterson D.G."/>
            <person name="Pollock D.D."/>
            <person name="Pourmand N."/>
            <person name="Raney B.J."/>
            <person name="Roessler K.A."/>
            <person name="Sanford J.R."/>
            <person name="Sawyer R.H."/>
            <person name="Schmidt C.J."/>
            <person name="Triplett E.W."/>
            <person name="Tuberville T.D."/>
            <person name="Venegas-Anaya M."/>
            <person name="Howard J.T."/>
            <person name="Jarvis E.D."/>
            <person name="Guillette L.J.Jr."/>
            <person name="Glenn T.C."/>
            <person name="Green R.E."/>
            <person name="Ray D.A."/>
        </authorList>
    </citation>
    <scope>NUCLEOTIDE SEQUENCE [LARGE SCALE GENOMIC DNA]</scope>
    <source>
        <strain evidence="1">KSC_2009_1</strain>
    </source>
</reference>
<evidence type="ECO:0000313" key="2">
    <source>
        <dbReference type="Proteomes" id="UP000050525"/>
    </source>
</evidence>
<comment type="caution">
    <text evidence="1">The sequence shown here is derived from an EMBL/GenBank/DDBJ whole genome shotgun (WGS) entry which is preliminary data.</text>
</comment>
<protein>
    <submittedName>
        <fullName evidence="1">Uncharacterized protein</fullName>
    </submittedName>
</protein>
<sequence length="72" mass="7929">MDYFAGRLVSFVLSGNPRKETAKKRSSVCDISPGCGGNGTSSLPYIESKLRHIGLHICDTRQSGFQWIVHFA</sequence>
<proteinExistence type="predicted"/>
<accession>A0A151NM25</accession>
<name>A0A151NM25_ALLMI</name>
<gene>
    <name evidence="1" type="ORF">Y1Q_0010292</name>
</gene>
<organism evidence="1 2">
    <name type="scientific">Alligator mississippiensis</name>
    <name type="common">American alligator</name>
    <dbReference type="NCBI Taxonomy" id="8496"/>
    <lineage>
        <taxon>Eukaryota</taxon>
        <taxon>Metazoa</taxon>
        <taxon>Chordata</taxon>
        <taxon>Craniata</taxon>
        <taxon>Vertebrata</taxon>
        <taxon>Euteleostomi</taxon>
        <taxon>Archelosauria</taxon>
        <taxon>Archosauria</taxon>
        <taxon>Crocodylia</taxon>
        <taxon>Alligatoridae</taxon>
        <taxon>Alligatorinae</taxon>
        <taxon>Alligator</taxon>
    </lineage>
</organism>
<keyword evidence="2" id="KW-1185">Reference proteome</keyword>